<dbReference type="AlphaFoldDB" id="A0A099K9T7"/>
<dbReference type="RefSeq" id="WP_033084560.1">
    <property type="nucleotide sequence ID" value="NZ_JQEC01000074.1"/>
</dbReference>
<feature type="transmembrane region" description="Helical" evidence="1">
    <location>
        <begin position="67"/>
        <end position="86"/>
    </location>
</feature>
<evidence type="ECO:0000256" key="1">
    <source>
        <dbReference type="SAM" id="Phobius"/>
    </source>
</evidence>
<evidence type="ECO:0000313" key="3">
    <source>
        <dbReference type="Proteomes" id="UP000029868"/>
    </source>
</evidence>
<sequence>MKNKIELILSYLVIASALQYAVMVSIAWNFHFSPEKMAAPGMVIAFITACCLNIVKLKDNTASRKIYVMAAFANALTLSYAVSLSVQDPNIGKIVTTLMMSAIFLLSLVSCFAYQVNSGNSALRQSV</sequence>
<keyword evidence="1" id="KW-0472">Membrane</keyword>
<keyword evidence="1" id="KW-0812">Transmembrane</keyword>
<feature type="transmembrane region" description="Helical" evidence="1">
    <location>
        <begin position="7"/>
        <end position="31"/>
    </location>
</feature>
<reference evidence="2 3" key="1">
    <citation type="submission" date="2014-08" db="EMBL/GenBank/DDBJ databases">
        <title>Genomic and Phenotypic Diversity of Colwellia psychrerythraea strains from Disparate Marine Basins.</title>
        <authorList>
            <person name="Techtmann S.M."/>
            <person name="Stelling S.C."/>
            <person name="Utturkar S.M."/>
            <person name="Alshibli N."/>
            <person name="Harris A."/>
            <person name="Brown S.D."/>
            <person name="Hazen T.C."/>
        </authorList>
    </citation>
    <scope>NUCLEOTIDE SEQUENCE [LARGE SCALE GENOMIC DNA]</scope>
    <source>
        <strain evidence="2 3">GAB14E</strain>
    </source>
</reference>
<organism evidence="2 3">
    <name type="scientific">Colwellia psychrerythraea</name>
    <name type="common">Vibrio psychroerythus</name>
    <dbReference type="NCBI Taxonomy" id="28229"/>
    <lineage>
        <taxon>Bacteria</taxon>
        <taxon>Pseudomonadati</taxon>
        <taxon>Pseudomonadota</taxon>
        <taxon>Gammaproteobacteria</taxon>
        <taxon>Alteromonadales</taxon>
        <taxon>Colwelliaceae</taxon>
        <taxon>Colwellia</taxon>
    </lineage>
</organism>
<proteinExistence type="predicted"/>
<feature type="transmembrane region" description="Helical" evidence="1">
    <location>
        <begin position="98"/>
        <end position="116"/>
    </location>
</feature>
<name>A0A099K9T7_COLPS</name>
<dbReference type="OrthoDB" id="6311107at2"/>
<dbReference type="EMBL" id="JQEC01000074">
    <property type="protein sequence ID" value="KGJ86837.1"/>
    <property type="molecule type" value="Genomic_DNA"/>
</dbReference>
<gene>
    <name evidence="2" type="ORF">GAB14E_4664</name>
</gene>
<accession>A0A099K9T7</accession>
<protein>
    <submittedName>
        <fullName evidence="2">Uncharacterized protein</fullName>
    </submittedName>
</protein>
<dbReference type="Proteomes" id="UP000029868">
    <property type="component" value="Unassembled WGS sequence"/>
</dbReference>
<feature type="transmembrane region" description="Helical" evidence="1">
    <location>
        <begin position="37"/>
        <end position="55"/>
    </location>
</feature>
<keyword evidence="1" id="KW-1133">Transmembrane helix</keyword>
<evidence type="ECO:0000313" key="2">
    <source>
        <dbReference type="EMBL" id="KGJ86837.1"/>
    </source>
</evidence>
<comment type="caution">
    <text evidence="2">The sequence shown here is derived from an EMBL/GenBank/DDBJ whole genome shotgun (WGS) entry which is preliminary data.</text>
</comment>
<dbReference type="PATRIC" id="fig|28229.3.peg.4652"/>